<accession>A0A1H0HJT2</accession>
<dbReference type="PANTHER" id="PTHR41299:SF1">
    <property type="entry name" value="THIAMINE PYROPHOSPHOKINASE"/>
    <property type="match status" value="1"/>
</dbReference>
<dbReference type="Pfam" id="PF04265">
    <property type="entry name" value="TPK_B1_binding"/>
    <property type="match status" value="1"/>
</dbReference>
<evidence type="ECO:0000313" key="7">
    <source>
        <dbReference type="EMBL" id="SDO19357.1"/>
    </source>
</evidence>
<dbReference type="GO" id="GO:0005524">
    <property type="term" value="F:ATP binding"/>
    <property type="evidence" value="ECO:0007669"/>
    <property type="project" value="UniProtKB-KW"/>
</dbReference>
<keyword evidence="3 7" id="KW-0418">Kinase</keyword>
<dbReference type="SMART" id="SM00983">
    <property type="entry name" value="TPK_B1_binding"/>
    <property type="match status" value="1"/>
</dbReference>
<reference evidence="7 8" key="1">
    <citation type="submission" date="2016-10" db="EMBL/GenBank/DDBJ databases">
        <authorList>
            <person name="de Groot N.N."/>
        </authorList>
    </citation>
    <scope>NUCLEOTIDE SEQUENCE [LARGE SCALE GENOMIC DNA]</scope>
    <source>
        <strain evidence="8">L7-484,KACC 16230,DSM 25025</strain>
    </source>
</reference>
<dbReference type="EMBL" id="FNIT01000004">
    <property type="protein sequence ID" value="SDO19357.1"/>
    <property type="molecule type" value="Genomic_DNA"/>
</dbReference>
<evidence type="ECO:0000256" key="3">
    <source>
        <dbReference type="ARBA" id="ARBA00022777"/>
    </source>
</evidence>
<dbReference type="InterPro" id="IPR007373">
    <property type="entry name" value="Thiamin_PyroPKinase_B1-bd"/>
</dbReference>
<dbReference type="InterPro" id="IPR007371">
    <property type="entry name" value="TPK_catalytic"/>
</dbReference>
<dbReference type="GO" id="GO:0006772">
    <property type="term" value="P:thiamine metabolic process"/>
    <property type="evidence" value="ECO:0007669"/>
    <property type="project" value="UniProtKB-UniRule"/>
</dbReference>
<name>A0A1H0HJT2_9HYPH</name>
<gene>
    <name evidence="7" type="ORF">SAMN05192530_104133</name>
</gene>
<keyword evidence="4" id="KW-0067">ATP-binding</keyword>
<dbReference type="SUPFAM" id="SSF63999">
    <property type="entry name" value="Thiamin pyrophosphokinase, catalytic domain"/>
    <property type="match status" value="1"/>
</dbReference>
<protein>
    <recommendedName>
        <fullName evidence="5">Thiamine diphosphokinase</fullName>
        <ecNumber evidence="5">2.7.6.2</ecNumber>
    </recommendedName>
</protein>
<proteinExistence type="predicted"/>
<evidence type="ECO:0000313" key="8">
    <source>
        <dbReference type="Proteomes" id="UP000198793"/>
    </source>
</evidence>
<evidence type="ECO:0000259" key="6">
    <source>
        <dbReference type="SMART" id="SM00983"/>
    </source>
</evidence>
<dbReference type="InterPro" id="IPR036759">
    <property type="entry name" value="TPK_catalytic_sf"/>
</dbReference>
<dbReference type="Pfam" id="PF04263">
    <property type="entry name" value="TPK_catalytic"/>
    <property type="match status" value="1"/>
</dbReference>
<dbReference type="GO" id="GO:0016301">
    <property type="term" value="F:kinase activity"/>
    <property type="evidence" value="ECO:0007669"/>
    <property type="project" value="UniProtKB-KW"/>
</dbReference>
<dbReference type="GO" id="GO:0004788">
    <property type="term" value="F:thiamine diphosphokinase activity"/>
    <property type="evidence" value="ECO:0007669"/>
    <property type="project" value="UniProtKB-UniRule"/>
</dbReference>
<keyword evidence="2" id="KW-0547">Nucleotide-binding</keyword>
<dbReference type="RefSeq" id="WP_090672903.1">
    <property type="nucleotide sequence ID" value="NZ_FNIT01000004.1"/>
</dbReference>
<dbReference type="NCBIfam" id="TIGR01378">
    <property type="entry name" value="thi_PPkinase"/>
    <property type="match status" value="1"/>
</dbReference>
<evidence type="ECO:0000256" key="1">
    <source>
        <dbReference type="ARBA" id="ARBA00022679"/>
    </source>
</evidence>
<evidence type="ECO:0000256" key="4">
    <source>
        <dbReference type="ARBA" id="ARBA00022840"/>
    </source>
</evidence>
<dbReference type="InterPro" id="IPR053149">
    <property type="entry name" value="TPK"/>
</dbReference>
<dbReference type="STRING" id="1166073.SAMN05192530_104133"/>
<dbReference type="EC" id="2.7.6.2" evidence="5"/>
<dbReference type="GO" id="GO:0009229">
    <property type="term" value="P:thiamine diphosphate biosynthetic process"/>
    <property type="evidence" value="ECO:0007669"/>
    <property type="project" value="InterPro"/>
</dbReference>
<dbReference type="CDD" id="cd07995">
    <property type="entry name" value="TPK"/>
    <property type="match status" value="1"/>
</dbReference>
<sequence>MDPTRFVILLAGPIEPTARLRAAVSGRRAIAADAGIRHARALGVAPELWVGDFDSATPADLAGWPAVERRSLPRDKAETDGEVALLEARARGARDVLLIGAMGGRSDHAFSHLVLLLREHERGLAVAMSDGRERCLPLGPAPVRLEAASGAQFSVLRFSDVAGLTIRGARFPLQDVALPFGSLLTQSNEATGPVELTCRTGRAVVLFQEDGDPR</sequence>
<organism evidence="7 8">
    <name type="scientific">Aureimonas jatrophae</name>
    <dbReference type="NCBI Taxonomy" id="1166073"/>
    <lineage>
        <taxon>Bacteria</taxon>
        <taxon>Pseudomonadati</taxon>
        <taxon>Pseudomonadota</taxon>
        <taxon>Alphaproteobacteria</taxon>
        <taxon>Hyphomicrobiales</taxon>
        <taxon>Aurantimonadaceae</taxon>
        <taxon>Aureimonas</taxon>
    </lineage>
</organism>
<keyword evidence="8" id="KW-1185">Reference proteome</keyword>
<dbReference type="AlphaFoldDB" id="A0A1H0HJT2"/>
<evidence type="ECO:0000256" key="5">
    <source>
        <dbReference type="NCBIfam" id="TIGR01378"/>
    </source>
</evidence>
<feature type="domain" description="Thiamin pyrophosphokinase thiamin-binding" evidence="6">
    <location>
        <begin position="131"/>
        <end position="204"/>
    </location>
</feature>
<dbReference type="Proteomes" id="UP000198793">
    <property type="component" value="Unassembled WGS sequence"/>
</dbReference>
<dbReference type="PANTHER" id="PTHR41299">
    <property type="entry name" value="THIAMINE PYROPHOSPHOKINASE"/>
    <property type="match status" value="1"/>
</dbReference>
<dbReference type="Gene3D" id="3.40.50.10240">
    <property type="entry name" value="Thiamin pyrophosphokinase, catalytic domain"/>
    <property type="match status" value="1"/>
</dbReference>
<dbReference type="OrthoDB" id="9804377at2"/>
<keyword evidence="1" id="KW-0808">Transferase</keyword>
<evidence type="ECO:0000256" key="2">
    <source>
        <dbReference type="ARBA" id="ARBA00022741"/>
    </source>
</evidence>
<dbReference type="InterPro" id="IPR006282">
    <property type="entry name" value="Thi_PPkinase"/>
</dbReference>
<dbReference type="GO" id="GO:0030975">
    <property type="term" value="F:thiamine binding"/>
    <property type="evidence" value="ECO:0007669"/>
    <property type="project" value="InterPro"/>
</dbReference>